<dbReference type="GO" id="GO:0004672">
    <property type="term" value="F:protein kinase activity"/>
    <property type="evidence" value="ECO:0007669"/>
    <property type="project" value="InterPro"/>
</dbReference>
<dbReference type="PROSITE" id="PS50011">
    <property type="entry name" value="PROTEIN_KINASE_DOM"/>
    <property type="match status" value="1"/>
</dbReference>
<dbReference type="STRING" id="933852.A0A0C3AVU5"/>
<feature type="repeat" description="WD" evidence="3">
    <location>
        <begin position="518"/>
        <end position="549"/>
    </location>
</feature>
<dbReference type="CDD" id="cd14014">
    <property type="entry name" value="STKc_PknB_like"/>
    <property type="match status" value="1"/>
</dbReference>
<dbReference type="InterPro" id="IPR020472">
    <property type="entry name" value="WD40_PAC1"/>
</dbReference>
<dbReference type="InterPro" id="IPR000719">
    <property type="entry name" value="Prot_kinase_dom"/>
</dbReference>
<accession>A0A0C3AVU5</accession>
<dbReference type="PROSITE" id="PS50294">
    <property type="entry name" value="WD_REPEATS_REGION"/>
    <property type="match status" value="4"/>
</dbReference>
<dbReference type="PROSITE" id="PS00108">
    <property type="entry name" value="PROTEIN_KINASE_ST"/>
    <property type="match status" value="1"/>
</dbReference>
<feature type="domain" description="Protein kinase" evidence="4">
    <location>
        <begin position="1"/>
        <end position="255"/>
    </location>
</feature>
<evidence type="ECO:0000256" key="1">
    <source>
        <dbReference type="ARBA" id="ARBA00022574"/>
    </source>
</evidence>
<dbReference type="GO" id="GO:0043130">
    <property type="term" value="F:ubiquitin binding"/>
    <property type="evidence" value="ECO:0007669"/>
    <property type="project" value="TreeGrafter"/>
</dbReference>
<feature type="repeat" description="WD" evidence="3">
    <location>
        <begin position="470"/>
        <end position="497"/>
    </location>
</feature>
<gene>
    <name evidence="5" type="ORF">M408DRAFT_329392</name>
</gene>
<dbReference type="PROSITE" id="PS50082">
    <property type="entry name" value="WD_REPEATS_2"/>
    <property type="match status" value="5"/>
</dbReference>
<evidence type="ECO:0000256" key="2">
    <source>
        <dbReference type="ARBA" id="ARBA00022737"/>
    </source>
</evidence>
<dbReference type="InterPro" id="IPR019775">
    <property type="entry name" value="WD40_repeat_CS"/>
</dbReference>
<evidence type="ECO:0000256" key="3">
    <source>
        <dbReference type="PROSITE-ProRule" id="PRU00221"/>
    </source>
</evidence>
<dbReference type="GO" id="GO:0005737">
    <property type="term" value="C:cytoplasm"/>
    <property type="evidence" value="ECO:0007669"/>
    <property type="project" value="TreeGrafter"/>
</dbReference>
<dbReference type="Pfam" id="PF00069">
    <property type="entry name" value="Pkinase"/>
    <property type="match status" value="1"/>
</dbReference>
<dbReference type="Proteomes" id="UP000054097">
    <property type="component" value="Unassembled WGS sequence"/>
</dbReference>
<keyword evidence="2" id="KW-0677">Repeat</keyword>
<reference evidence="5 6" key="1">
    <citation type="submission" date="2014-04" db="EMBL/GenBank/DDBJ databases">
        <authorList>
            <consortium name="DOE Joint Genome Institute"/>
            <person name="Kuo A."/>
            <person name="Zuccaro A."/>
            <person name="Kohler A."/>
            <person name="Nagy L.G."/>
            <person name="Floudas D."/>
            <person name="Copeland A."/>
            <person name="Barry K.W."/>
            <person name="Cichocki N."/>
            <person name="Veneault-Fourrey C."/>
            <person name="LaButti K."/>
            <person name="Lindquist E.A."/>
            <person name="Lipzen A."/>
            <person name="Lundell T."/>
            <person name="Morin E."/>
            <person name="Murat C."/>
            <person name="Sun H."/>
            <person name="Tunlid A."/>
            <person name="Henrissat B."/>
            <person name="Grigoriev I.V."/>
            <person name="Hibbett D.S."/>
            <person name="Martin F."/>
            <person name="Nordberg H.P."/>
            <person name="Cantor M.N."/>
            <person name="Hua S.X."/>
        </authorList>
    </citation>
    <scope>NUCLEOTIDE SEQUENCE [LARGE SCALE GENOMIC DNA]</scope>
    <source>
        <strain evidence="5 6">MAFF 305830</strain>
    </source>
</reference>
<dbReference type="GO" id="GO:0010992">
    <property type="term" value="P:ubiquitin recycling"/>
    <property type="evidence" value="ECO:0007669"/>
    <property type="project" value="TreeGrafter"/>
</dbReference>
<dbReference type="InterPro" id="IPR008271">
    <property type="entry name" value="Ser/Thr_kinase_AS"/>
</dbReference>
<dbReference type="PANTHER" id="PTHR19849">
    <property type="entry name" value="PHOSPHOLIPASE A-2-ACTIVATING PROTEIN"/>
    <property type="match status" value="1"/>
</dbReference>
<dbReference type="GO" id="GO:0005634">
    <property type="term" value="C:nucleus"/>
    <property type="evidence" value="ECO:0007669"/>
    <property type="project" value="TreeGrafter"/>
</dbReference>
<dbReference type="Pfam" id="PF00400">
    <property type="entry name" value="WD40"/>
    <property type="match status" value="5"/>
</dbReference>
<dbReference type="InterPro" id="IPR015943">
    <property type="entry name" value="WD40/YVTN_repeat-like_dom_sf"/>
</dbReference>
<dbReference type="EMBL" id="KN824292">
    <property type="protein sequence ID" value="KIM28635.1"/>
    <property type="molecule type" value="Genomic_DNA"/>
</dbReference>
<organism evidence="5 6">
    <name type="scientific">Serendipita vermifera MAFF 305830</name>
    <dbReference type="NCBI Taxonomy" id="933852"/>
    <lineage>
        <taxon>Eukaryota</taxon>
        <taxon>Fungi</taxon>
        <taxon>Dikarya</taxon>
        <taxon>Basidiomycota</taxon>
        <taxon>Agaricomycotina</taxon>
        <taxon>Agaricomycetes</taxon>
        <taxon>Sebacinales</taxon>
        <taxon>Serendipitaceae</taxon>
        <taxon>Serendipita</taxon>
    </lineage>
</organism>
<dbReference type="GO" id="GO:0043161">
    <property type="term" value="P:proteasome-mediated ubiquitin-dependent protein catabolic process"/>
    <property type="evidence" value="ECO:0007669"/>
    <property type="project" value="TreeGrafter"/>
</dbReference>
<protein>
    <recommendedName>
        <fullName evidence="4">Protein kinase domain-containing protein</fullName>
    </recommendedName>
</protein>
<dbReference type="SMART" id="SM00320">
    <property type="entry name" value="WD40"/>
    <property type="match status" value="7"/>
</dbReference>
<dbReference type="PANTHER" id="PTHR19849:SF1">
    <property type="entry name" value="F-BOX_WD REPEAT-CONTAINING PROTEIN 7"/>
    <property type="match status" value="1"/>
</dbReference>
<dbReference type="InterPro" id="IPR001680">
    <property type="entry name" value="WD40_rpt"/>
</dbReference>
<dbReference type="InterPro" id="IPR036322">
    <property type="entry name" value="WD40_repeat_dom_sf"/>
</dbReference>
<dbReference type="Gene3D" id="2.130.10.10">
    <property type="entry name" value="YVTN repeat-like/Quinoprotein amine dehydrogenase"/>
    <property type="match status" value="1"/>
</dbReference>
<dbReference type="CDD" id="cd00200">
    <property type="entry name" value="WD40"/>
    <property type="match status" value="1"/>
</dbReference>
<dbReference type="HOGENOM" id="CLU_366074_0_0_1"/>
<dbReference type="SMART" id="SM00220">
    <property type="entry name" value="S_TKc"/>
    <property type="match status" value="1"/>
</dbReference>
<dbReference type="GO" id="GO:0005524">
    <property type="term" value="F:ATP binding"/>
    <property type="evidence" value="ECO:0007669"/>
    <property type="project" value="InterPro"/>
</dbReference>
<evidence type="ECO:0000259" key="4">
    <source>
        <dbReference type="PROSITE" id="PS50011"/>
    </source>
</evidence>
<dbReference type="PRINTS" id="PR00320">
    <property type="entry name" value="GPROTEINBRPT"/>
</dbReference>
<feature type="repeat" description="WD" evidence="3">
    <location>
        <begin position="600"/>
        <end position="639"/>
    </location>
</feature>
<feature type="repeat" description="WD" evidence="3">
    <location>
        <begin position="558"/>
        <end position="599"/>
    </location>
</feature>
<dbReference type="Gene3D" id="1.10.510.10">
    <property type="entry name" value="Transferase(Phosphotransferase) domain 1"/>
    <property type="match status" value="1"/>
</dbReference>
<dbReference type="PROSITE" id="PS00678">
    <property type="entry name" value="WD_REPEATS_1"/>
    <property type="match status" value="2"/>
</dbReference>
<reference evidence="6" key="2">
    <citation type="submission" date="2015-01" db="EMBL/GenBank/DDBJ databases">
        <title>Evolutionary Origins and Diversification of the Mycorrhizal Mutualists.</title>
        <authorList>
            <consortium name="DOE Joint Genome Institute"/>
            <consortium name="Mycorrhizal Genomics Consortium"/>
            <person name="Kohler A."/>
            <person name="Kuo A."/>
            <person name="Nagy L.G."/>
            <person name="Floudas D."/>
            <person name="Copeland A."/>
            <person name="Barry K.W."/>
            <person name="Cichocki N."/>
            <person name="Veneault-Fourrey C."/>
            <person name="LaButti K."/>
            <person name="Lindquist E.A."/>
            <person name="Lipzen A."/>
            <person name="Lundell T."/>
            <person name="Morin E."/>
            <person name="Murat C."/>
            <person name="Riley R."/>
            <person name="Ohm R."/>
            <person name="Sun H."/>
            <person name="Tunlid A."/>
            <person name="Henrissat B."/>
            <person name="Grigoriev I.V."/>
            <person name="Hibbett D.S."/>
            <person name="Martin F."/>
        </authorList>
    </citation>
    <scope>NUCLEOTIDE SEQUENCE [LARGE SCALE GENOMIC DNA]</scope>
    <source>
        <strain evidence="6">MAFF 305830</strain>
    </source>
</reference>
<dbReference type="AlphaFoldDB" id="A0A0C3AVU5"/>
<keyword evidence="1 3" id="KW-0853">WD repeat</keyword>
<name>A0A0C3AVU5_SERVB</name>
<dbReference type="OrthoDB" id="190105at2759"/>
<sequence length="762" mass="84338">MSDKLVAVKVIQGIGEPSSVYRKILRERTIWAFLNHPNILPFYGYTEDPTIGQFDNPFGALISPWCKGGDASKFMGEYGKALSLEGRTAFWKGVIDGIAYLHQHRPTIIHGDLKPGNVLIDDSGYPRLCDFGLAQIFFDEPGSGMTTTSEHTGTERYLAPGLVNEYTEGHPTAASDVYAVGCLGLEFIYLRKPYSHRKNNLRGIIYADIRKGVPPAANYVAPSSPVWELIKSCWKNPPESRRTASELARMLKETMSDNSDELGVTDSDSSAWAKRLKENGYWFGGGGEEAFLKTLMNRRKARAPIQGATSNSTDPWLSTTSSLSHPYKILFDSRELTHTLWGTNPNARRLTFAAHGSSGVTCLLFSHNRIISASDDRSIRVYNPRTGAIVHSLQGHSGGVCALAATKDTLVSGSSDRTVRVWDLVNGVCTHIFGGHKATVRCLTIVKPEMLKIEAKSSVDGVQIKKERWPKRTLIVTSSRDHTLRVWKLPKAHEPSSWLAAGDLFDSADHNPYHIHLLSGHTRAIRALAARGRTVVSGSYDHTVRVWDIITGLCCWIFSGHTQRVYSVLLDHMRNQVYSGSMESTIRIWDLVSGECVHVLTDHTSLVSLLGLSHSYLVSAAADSTIRVWDPSGGKLLHTLVGHIGTIPCFQHDEFKILGGSNGGITIWDIRDGTKIQDLLTGVDRVWQVVFDGRWCIAASSRHNSTFLDVWDFGHQVVGDDDEDWIGEGSIDGEEGDSEREEDVTETFIRGQYSATDMEIVI</sequence>
<evidence type="ECO:0000313" key="5">
    <source>
        <dbReference type="EMBL" id="KIM28635.1"/>
    </source>
</evidence>
<feature type="repeat" description="WD" evidence="3">
    <location>
        <begin position="393"/>
        <end position="432"/>
    </location>
</feature>
<dbReference type="InterPro" id="IPR011009">
    <property type="entry name" value="Kinase-like_dom_sf"/>
</dbReference>
<evidence type="ECO:0000313" key="6">
    <source>
        <dbReference type="Proteomes" id="UP000054097"/>
    </source>
</evidence>
<proteinExistence type="predicted"/>
<dbReference type="SUPFAM" id="SSF56112">
    <property type="entry name" value="Protein kinase-like (PK-like)"/>
    <property type="match status" value="1"/>
</dbReference>
<keyword evidence="6" id="KW-1185">Reference proteome</keyword>
<dbReference type="SUPFAM" id="SSF50978">
    <property type="entry name" value="WD40 repeat-like"/>
    <property type="match status" value="1"/>
</dbReference>